<keyword evidence="3" id="KW-1185">Reference proteome</keyword>
<evidence type="ECO:0000313" key="3">
    <source>
        <dbReference type="Proteomes" id="UP001142374"/>
    </source>
</evidence>
<accession>A0A9X2RKE5</accession>
<dbReference type="AlphaFoldDB" id="A0A9X2RKE5"/>
<dbReference type="Proteomes" id="UP001142374">
    <property type="component" value="Unassembled WGS sequence"/>
</dbReference>
<evidence type="ECO:0000313" key="2">
    <source>
        <dbReference type="EMBL" id="MCQ8769693.1"/>
    </source>
</evidence>
<reference evidence="2" key="1">
    <citation type="submission" date="2022-06" db="EMBL/GenBank/DDBJ databases">
        <title>WGS of actinobacteria.</title>
        <authorList>
            <person name="Thawai C."/>
        </authorList>
    </citation>
    <scope>NUCLEOTIDE SEQUENCE</scope>
    <source>
        <strain evidence="2">AA8</strain>
    </source>
</reference>
<dbReference type="InterPro" id="IPR036388">
    <property type="entry name" value="WH-like_DNA-bd_sf"/>
</dbReference>
<name>A0A9X2RKE5_9ACTN</name>
<evidence type="ECO:0000259" key="1">
    <source>
        <dbReference type="Pfam" id="PF06527"/>
    </source>
</evidence>
<organism evidence="2 3">
    <name type="scientific">Streptomyces telluris</name>
    <dbReference type="NCBI Taxonomy" id="2720021"/>
    <lineage>
        <taxon>Bacteria</taxon>
        <taxon>Bacillati</taxon>
        <taxon>Actinomycetota</taxon>
        <taxon>Actinomycetes</taxon>
        <taxon>Kitasatosporales</taxon>
        <taxon>Streptomycetaceae</taxon>
        <taxon>Streptomyces</taxon>
    </lineage>
</organism>
<dbReference type="EMBL" id="JANIID010000005">
    <property type="protein sequence ID" value="MCQ8769693.1"/>
    <property type="molecule type" value="Genomic_DNA"/>
</dbReference>
<dbReference type="InterPro" id="IPR009492">
    <property type="entry name" value="TniQ"/>
</dbReference>
<protein>
    <submittedName>
        <fullName evidence="2">TniQ family protein</fullName>
    </submittedName>
</protein>
<dbReference type="RefSeq" id="WP_168096027.1">
    <property type="nucleotide sequence ID" value="NZ_JAATER010000542.1"/>
</dbReference>
<dbReference type="Pfam" id="PF06527">
    <property type="entry name" value="TniQ"/>
    <property type="match status" value="1"/>
</dbReference>
<sequence length="845" mass="94017">MTRWADERIPIWVPPVVGEALDSWLEAYARRLRVTASEFLHFLGLPDPRENLMVRRLTGRERDVLARTTGIPPDELATLTLEPWDGSVVSIDPDDRSLGRPRAWRHYGNHTRYCPACLHESQGRWQLAWRLPWSFACVRHGVLLLDHCPKCGREPPVNSRGHVLASQPGICLARMGTGIAIRCGFALAEAPCRVLPDKGLVLAAQHSINRTVLGAEPHASTVRQQAQELYALARRTLRTLHSHLPTAPAVVRTVLNECGGVLPTLVIRHEGNDAHNAAIGTALARVVHEASEPAHSELLRWLLDADRDRRDDHGRINRLQDWAPAGPQVTSRVLAAVDSELALLSRIRYGSATPAPAWTALSDDHLHHRASKTPAMLWPAWTMRLLPASGNAPALLDGFRRTCATFLMVAGSTLDQPKAAALLGNSNATRNRTSLDEILRGHDPTPLVSTLALLARALDTHPTPIDYGRRRAVFHDGTVELDMNAYQELCRRHGYRRPGVRQIQHIRWHLLSLLLGANPGNSSCAPFWQSEFRYRLQEDLQAFLHHQAAANLAAHGIAEPVRWEPPAHWLSRSVWPGIPPEAVDPAAVSALAATRRPAETAQELGLGQGHLQLFLESTGTTPLSLPAQRPNGPGRTIPRQGFLAPLQLRELYEVRRLEQQQIAALAECSTSTVHLALHEAGIPLRPRRKPRELEQSISREWLENEYLHKRRSPAQIARELGTHGQNVYRLIYQWDIPRIGRGWVSNPFATLDVLLSPAMFSISTTKDCLPRLRNIVQLPGHRNIHAAEIFLGVSPGTIRAQLNRIESTVGFTVLERTCPLATTPKGQDLFTEANRLLALLDRHSP</sequence>
<gene>
    <name evidence="2" type="ORF">NQU55_07845</name>
</gene>
<comment type="caution">
    <text evidence="2">The sequence shown here is derived from an EMBL/GenBank/DDBJ whole genome shotgun (WGS) entry which is preliminary data.</text>
</comment>
<feature type="domain" description="TniQ" evidence="1">
    <location>
        <begin position="10"/>
        <end position="144"/>
    </location>
</feature>
<dbReference type="Gene3D" id="1.10.10.10">
    <property type="entry name" value="Winged helix-like DNA-binding domain superfamily/Winged helix DNA-binding domain"/>
    <property type="match status" value="1"/>
</dbReference>
<proteinExistence type="predicted"/>